<proteinExistence type="predicted"/>
<reference evidence="1 2" key="1">
    <citation type="submission" date="2007-08" db="EMBL/GenBank/DDBJ databases">
        <title>Draft genome sequence of Clostridium leptum (DSM 753).</title>
        <authorList>
            <person name="Sudarsanam P."/>
            <person name="Ley R."/>
            <person name="Guruge J."/>
            <person name="Turnbaugh P.J."/>
            <person name="Mahowald M."/>
            <person name="Liep D."/>
            <person name="Gordon J."/>
        </authorList>
    </citation>
    <scope>NUCLEOTIDE SEQUENCE [LARGE SCALE GENOMIC DNA]</scope>
    <source>
        <strain evidence="1 2">DSM 753</strain>
    </source>
</reference>
<reference evidence="1 2" key="2">
    <citation type="submission" date="2007-08" db="EMBL/GenBank/DDBJ databases">
        <authorList>
            <person name="Fulton L."/>
            <person name="Clifton S."/>
            <person name="Fulton B."/>
            <person name="Xu J."/>
            <person name="Minx P."/>
            <person name="Pepin K.H."/>
            <person name="Johnson M."/>
            <person name="Thiruvilangam P."/>
            <person name="Bhonagiri V."/>
            <person name="Nash W.E."/>
            <person name="Wang C."/>
            <person name="Mardis E.R."/>
            <person name="Wilson R.K."/>
        </authorList>
    </citation>
    <scope>NUCLEOTIDE SEQUENCE [LARGE SCALE GENOMIC DNA]</scope>
    <source>
        <strain evidence="1 2">DSM 753</strain>
    </source>
</reference>
<dbReference type="EMBL" id="ABCB02000018">
    <property type="protein sequence ID" value="EDO61631.1"/>
    <property type="molecule type" value="Genomic_DNA"/>
</dbReference>
<accession>A7VTY5</accession>
<organism evidence="1 2">
    <name type="scientific">[Clostridium] leptum DSM 753</name>
    <dbReference type="NCBI Taxonomy" id="428125"/>
    <lineage>
        <taxon>Bacteria</taxon>
        <taxon>Bacillati</taxon>
        <taxon>Bacillota</taxon>
        <taxon>Clostridia</taxon>
        <taxon>Eubacteriales</taxon>
        <taxon>Oscillospiraceae</taxon>
        <taxon>Oscillospiraceae incertae sedis</taxon>
    </lineage>
</organism>
<name>A7VTY5_9FIRM</name>
<evidence type="ECO:0000313" key="2">
    <source>
        <dbReference type="Proteomes" id="UP000003490"/>
    </source>
</evidence>
<protein>
    <submittedName>
        <fullName evidence="1">Uncharacterized protein</fullName>
    </submittedName>
</protein>
<dbReference type="AlphaFoldDB" id="A7VTY5"/>
<dbReference type="Proteomes" id="UP000003490">
    <property type="component" value="Unassembled WGS sequence"/>
</dbReference>
<dbReference type="HOGENOM" id="CLU_3268065_0_0_9"/>
<gene>
    <name evidence="1" type="ORF">CLOLEP_02030</name>
</gene>
<comment type="caution">
    <text evidence="1">The sequence shown here is derived from an EMBL/GenBank/DDBJ whole genome shotgun (WGS) entry which is preliminary data.</text>
</comment>
<evidence type="ECO:0000313" key="1">
    <source>
        <dbReference type="EMBL" id="EDO61631.1"/>
    </source>
</evidence>
<sequence>MPFVFIEQALTRIEARPGRKSLPGLASVDRVFHTKVALGSQ</sequence>